<dbReference type="FunFam" id="3.40.640.10:FF:000009">
    <property type="entry name" value="Cystathionine gamma-synthase homolog"/>
    <property type="match status" value="1"/>
</dbReference>
<organism evidence="6">
    <name type="scientific">Xanthomonas arboricola pv. corylina</name>
    <dbReference type="NCBI Taxonomy" id="487821"/>
    <lineage>
        <taxon>Bacteria</taxon>
        <taxon>Pseudomonadati</taxon>
        <taxon>Pseudomonadota</taxon>
        <taxon>Gammaproteobacteria</taxon>
        <taxon>Lysobacterales</taxon>
        <taxon>Lysobacteraceae</taxon>
        <taxon>Xanthomonas</taxon>
    </lineage>
</organism>
<protein>
    <submittedName>
        <fullName evidence="6">Cystathionine beta-lyase</fullName>
    </submittedName>
</protein>
<evidence type="ECO:0000313" key="7">
    <source>
        <dbReference type="EMBL" id="CAE6835601.1"/>
    </source>
</evidence>
<dbReference type="Proteomes" id="UP000835287">
    <property type="component" value="Chromosome"/>
</dbReference>
<evidence type="ECO:0000256" key="2">
    <source>
        <dbReference type="ARBA" id="ARBA00009077"/>
    </source>
</evidence>
<keyword evidence="8" id="KW-1185">Reference proteome</keyword>
<dbReference type="GO" id="GO:0004123">
    <property type="term" value="F:cystathionine gamma-lyase activity"/>
    <property type="evidence" value="ECO:0007669"/>
    <property type="project" value="TreeGrafter"/>
</dbReference>
<gene>
    <name evidence="6" type="primary">metC</name>
    <name evidence="6" type="ORF">CFBP1159_36120</name>
    <name evidence="7" type="ORF">XAC301_37260</name>
</gene>
<dbReference type="InterPro" id="IPR054542">
    <property type="entry name" value="Cys_met_metab_PP"/>
</dbReference>
<dbReference type="InterPro" id="IPR015422">
    <property type="entry name" value="PyrdxlP-dep_Trfase_small"/>
</dbReference>
<dbReference type="Gene3D" id="3.90.1150.10">
    <property type="entry name" value="Aspartate Aminotransferase, domain 1"/>
    <property type="match status" value="1"/>
</dbReference>
<dbReference type="Proteomes" id="UP000835243">
    <property type="component" value="Chromosome"/>
</dbReference>
<evidence type="ECO:0000313" key="8">
    <source>
        <dbReference type="Proteomes" id="UP000835287"/>
    </source>
</evidence>
<dbReference type="NCBIfam" id="NF005871">
    <property type="entry name" value="PRK07811.1"/>
    <property type="match status" value="1"/>
</dbReference>
<evidence type="ECO:0000256" key="4">
    <source>
        <dbReference type="PIRSR" id="PIRSR001434-2"/>
    </source>
</evidence>
<dbReference type="PANTHER" id="PTHR11808">
    <property type="entry name" value="TRANS-SULFURATION ENZYME FAMILY MEMBER"/>
    <property type="match status" value="1"/>
</dbReference>
<evidence type="ECO:0000256" key="1">
    <source>
        <dbReference type="ARBA" id="ARBA00001933"/>
    </source>
</evidence>
<dbReference type="RefSeq" id="WP_104595049.1">
    <property type="nucleotide sequence ID" value="NZ_CP062164.1"/>
</dbReference>
<evidence type="ECO:0000313" key="6">
    <source>
        <dbReference type="EMBL" id="CAE6831165.1"/>
    </source>
</evidence>
<dbReference type="EMBL" id="HG992338">
    <property type="protein sequence ID" value="CAE6835601.1"/>
    <property type="molecule type" value="Genomic_DNA"/>
</dbReference>
<dbReference type="AlphaFoldDB" id="A0A8D6VJH3"/>
<dbReference type="EMBL" id="HG992341">
    <property type="protein sequence ID" value="CAE6831165.1"/>
    <property type="molecule type" value="Genomic_DNA"/>
</dbReference>
<dbReference type="GO" id="GO:0019343">
    <property type="term" value="P:cysteine biosynthetic process via cystathionine"/>
    <property type="evidence" value="ECO:0007669"/>
    <property type="project" value="TreeGrafter"/>
</dbReference>
<comment type="similarity">
    <text evidence="2 5">Belongs to the trans-sulfuration enzymes family.</text>
</comment>
<proteinExistence type="inferred from homology"/>
<reference evidence="6 8" key="1">
    <citation type="submission" date="2021-02" db="EMBL/GenBank/DDBJ databases">
        <authorList>
            <person name="Pothier F. J."/>
        </authorList>
    </citation>
    <scope>NUCLEOTIDE SEQUENCE</scope>
    <source>
        <strain evidence="7 8">301</strain>
        <strain evidence="6">CFBP 1159</strain>
    </source>
</reference>
<dbReference type="EMBL" id="HG992338">
    <property type="protein sequence ID" value="CAE6835627.1"/>
    <property type="molecule type" value="Genomic_DNA"/>
</dbReference>
<dbReference type="EMBL" id="HG992341">
    <property type="protein sequence ID" value="CAE6831145.1"/>
    <property type="molecule type" value="Genomic_DNA"/>
</dbReference>
<dbReference type="PIRSF" id="PIRSF001434">
    <property type="entry name" value="CGS"/>
    <property type="match status" value="1"/>
</dbReference>
<dbReference type="PANTHER" id="PTHR11808:SF15">
    <property type="entry name" value="CYSTATHIONINE GAMMA-LYASE"/>
    <property type="match status" value="1"/>
</dbReference>
<feature type="modified residue" description="N6-(pyridoxal phosphate)lysine" evidence="4">
    <location>
        <position position="210"/>
    </location>
</feature>
<dbReference type="InterPro" id="IPR000277">
    <property type="entry name" value="Cys/Met-Metab_PyrdxlP-dep_enz"/>
</dbReference>
<dbReference type="SUPFAM" id="SSF53383">
    <property type="entry name" value="PLP-dependent transferases"/>
    <property type="match status" value="1"/>
</dbReference>
<dbReference type="InterPro" id="IPR015421">
    <property type="entry name" value="PyrdxlP-dep_Trfase_major"/>
</dbReference>
<dbReference type="Gene3D" id="3.40.640.10">
    <property type="entry name" value="Type I PLP-dependent aspartate aminotransferase-like (Major domain)"/>
    <property type="match status" value="1"/>
</dbReference>
<keyword evidence="6" id="KW-0456">Lyase</keyword>
<dbReference type="GO" id="GO:0030170">
    <property type="term" value="F:pyridoxal phosphate binding"/>
    <property type="evidence" value="ECO:0007669"/>
    <property type="project" value="InterPro"/>
</dbReference>
<dbReference type="PROSITE" id="PS00868">
    <property type="entry name" value="CYS_MET_METAB_PP"/>
    <property type="match status" value="1"/>
</dbReference>
<accession>A0A8D6VJH3</accession>
<evidence type="ECO:0000256" key="3">
    <source>
        <dbReference type="ARBA" id="ARBA00022898"/>
    </source>
</evidence>
<dbReference type="GO" id="GO:0005737">
    <property type="term" value="C:cytoplasm"/>
    <property type="evidence" value="ECO:0007669"/>
    <property type="project" value="TreeGrafter"/>
</dbReference>
<comment type="cofactor">
    <cofactor evidence="1 5">
        <name>pyridoxal 5'-phosphate</name>
        <dbReference type="ChEBI" id="CHEBI:597326"/>
    </cofactor>
</comment>
<dbReference type="FunFam" id="3.90.1150.10:FF:000008">
    <property type="entry name" value="Cystathionine gamma-synthase"/>
    <property type="match status" value="1"/>
</dbReference>
<name>A0A8D6VJH3_9XANT</name>
<sequence>MSNRTTPSHDGERELSLATLAIHGGQSPDPSTGAVMPPIYATSTYAQSSPGEHQGFEYSRTHNPTRFAYERCVASLEGGTRAFAFASGMAATSTVMELLDAGSHVVAMDDLYGGTFRLFERVRRRTAGLDFSFVDLTDAAAFEAAIRPDTKMVWIETPTNPMLKLVDIAAIAAIARKHGLLIVVDNTFASPMLQRPLGLGADIVVHSATKYLNGHSDMVGGIAVVGDNAELAEQLAFLQNSIGGVQGPFDSFLALRGLKTLPLRMRAHCENALALAQWLETHPAIEKVIYPGLASHPQHALAQRQMSGFGGIVSIVLKGGFEAAKRFCEKTELFTLAESLGGVESLVNHPAVMTHASIPVARRDQLGISDALVRLSVGVEDLGDLQADLEQALAPASSFQSMHTCS</sequence>
<evidence type="ECO:0000256" key="5">
    <source>
        <dbReference type="RuleBase" id="RU362118"/>
    </source>
</evidence>
<dbReference type="GO" id="GO:0003962">
    <property type="term" value="F:cystathionine gamma-synthase activity"/>
    <property type="evidence" value="ECO:0007669"/>
    <property type="project" value="TreeGrafter"/>
</dbReference>
<dbReference type="InterPro" id="IPR015424">
    <property type="entry name" value="PyrdxlP-dep_Trfase"/>
</dbReference>
<dbReference type="CDD" id="cd00614">
    <property type="entry name" value="CGS_like"/>
    <property type="match status" value="1"/>
</dbReference>
<dbReference type="Pfam" id="PF01053">
    <property type="entry name" value="Cys_Met_Meta_PP"/>
    <property type="match status" value="1"/>
</dbReference>
<keyword evidence="3 4" id="KW-0663">Pyridoxal phosphate</keyword>
<dbReference type="GO" id="GO:0019346">
    <property type="term" value="P:transsulfuration"/>
    <property type="evidence" value="ECO:0007669"/>
    <property type="project" value="InterPro"/>
</dbReference>